<accession>A0ABT1I9T1</accession>
<sequence>MSGTLVTLRQITEPDFDLLVGWLDGTAGVYANGGSPLCTPAELREQVRASGHTYLMVVDPDGVAVGAVSWRTLSYLGNYNLGLVIGDPAAWSRGYGAAAWGAALKHLFHSLNAHRVEVTTGTYNRETMKIIARGLLTVEGVLRDYAFVDGEYHDMVVCSLLREEYDALLARGTFGGDAPALSAEDKSRALRTLLDYFDKTGNTHLADLAGRRLREQSRHARQNGHLPVEAAGS</sequence>
<gene>
    <name evidence="2" type="ORF">LV75_001881</name>
</gene>
<evidence type="ECO:0000313" key="3">
    <source>
        <dbReference type="Proteomes" id="UP001205185"/>
    </source>
</evidence>
<feature type="domain" description="N-acetyltransferase" evidence="1">
    <location>
        <begin position="6"/>
        <end position="163"/>
    </location>
</feature>
<evidence type="ECO:0000313" key="2">
    <source>
        <dbReference type="EMBL" id="MCP2269393.1"/>
    </source>
</evidence>
<dbReference type="InterPro" id="IPR000182">
    <property type="entry name" value="GNAT_dom"/>
</dbReference>
<organism evidence="2 3">
    <name type="scientific">Actinokineospora diospyrosa</name>
    <dbReference type="NCBI Taxonomy" id="103728"/>
    <lineage>
        <taxon>Bacteria</taxon>
        <taxon>Bacillati</taxon>
        <taxon>Actinomycetota</taxon>
        <taxon>Actinomycetes</taxon>
        <taxon>Pseudonocardiales</taxon>
        <taxon>Pseudonocardiaceae</taxon>
        <taxon>Actinokineospora</taxon>
    </lineage>
</organism>
<proteinExistence type="predicted"/>
<dbReference type="PANTHER" id="PTHR43415">
    <property type="entry name" value="SPERMIDINE N(1)-ACETYLTRANSFERASE"/>
    <property type="match status" value="1"/>
</dbReference>
<evidence type="ECO:0000259" key="1">
    <source>
        <dbReference type="PROSITE" id="PS51186"/>
    </source>
</evidence>
<dbReference type="EMBL" id="JAMTCO010000004">
    <property type="protein sequence ID" value="MCP2269393.1"/>
    <property type="molecule type" value="Genomic_DNA"/>
</dbReference>
<dbReference type="PANTHER" id="PTHR43415:SF3">
    <property type="entry name" value="GNAT-FAMILY ACETYLTRANSFERASE"/>
    <property type="match status" value="1"/>
</dbReference>
<dbReference type="Pfam" id="PF13302">
    <property type="entry name" value="Acetyltransf_3"/>
    <property type="match status" value="1"/>
</dbReference>
<dbReference type="InterPro" id="IPR016181">
    <property type="entry name" value="Acyl_CoA_acyltransferase"/>
</dbReference>
<name>A0ABT1I9T1_9PSEU</name>
<keyword evidence="3" id="KW-1185">Reference proteome</keyword>
<dbReference type="Proteomes" id="UP001205185">
    <property type="component" value="Unassembled WGS sequence"/>
</dbReference>
<dbReference type="RefSeq" id="WP_253886391.1">
    <property type="nucleotide sequence ID" value="NZ_BAAAVB010000004.1"/>
</dbReference>
<comment type="caution">
    <text evidence="2">The sequence shown here is derived from an EMBL/GenBank/DDBJ whole genome shotgun (WGS) entry which is preliminary data.</text>
</comment>
<dbReference type="Gene3D" id="3.40.630.30">
    <property type="match status" value="1"/>
</dbReference>
<reference evidence="2 3" key="1">
    <citation type="submission" date="2022-06" db="EMBL/GenBank/DDBJ databases">
        <title>Genomic Encyclopedia of Archaeal and Bacterial Type Strains, Phase II (KMG-II): from individual species to whole genera.</title>
        <authorList>
            <person name="Goeker M."/>
        </authorList>
    </citation>
    <scope>NUCLEOTIDE SEQUENCE [LARGE SCALE GENOMIC DNA]</scope>
    <source>
        <strain evidence="2 3">DSM 44255</strain>
    </source>
</reference>
<dbReference type="SUPFAM" id="SSF55729">
    <property type="entry name" value="Acyl-CoA N-acyltransferases (Nat)"/>
    <property type="match status" value="1"/>
</dbReference>
<protein>
    <submittedName>
        <fullName evidence="2">Protein N-acetyltransferase, RimJ/RimL family</fullName>
    </submittedName>
</protein>
<dbReference type="PROSITE" id="PS51186">
    <property type="entry name" value="GNAT"/>
    <property type="match status" value="1"/>
</dbReference>